<evidence type="ECO:0000313" key="3">
    <source>
        <dbReference type="Proteomes" id="UP001147746"/>
    </source>
</evidence>
<dbReference type="InterPro" id="IPR012942">
    <property type="entry name" value="SRR1-like"/>
</dbReference>
<evidence type="ECO:0000259" key="1">
    <source>
        <dbReference type="Pfam" id="PF07985"/>
    </source>
</evidence>
<dbReference type="Proteomes" id="UP001147746">
    <property type="component" value="Unassembled WGS sequence"/>
</dbReference>
<feature type="domain" description="SRR1-like" evidence="1">
    <location>
        <begin position="95"/>
        <end position="222"/>
    </location>
</feature>
<dbReference type="PANTHER" id="PTHR42080:SF1">
    <property type="entry name" value="SRR1-LIKE DOMAIN-CONTAINING PROTEIN"/>
    <property type="match status" value="1"/>
</dbReference>
<reference evidence="2" key="1">
    <citation type="submission" date="2022-12" db="EMBL/GenBank/DDBJ databases">
        <authorList>
            <person name="Petersen C."/>
        </authorList>
    </citation>
    <scope>NUCLEOTIDE SEQUENCE</scope>
    <source>
        <strain evidence="2">IBT 21472</strain>
    </source>
</reference>
<organism evidence="2 3">
    <name type="scientific">Penicillium atrosanguineum</name>
    <dbReference type="NCBI Taxonomy" id="1132637"/>
    <lineage>
        <taxon>Eukaryota</taxon>
        <taxon>Fungi</taxon>
        <taxon>Dikarya</taxon>
        <taxon>Ascomycota</taxon>
        <taxon>Pezizomycotina</taxon>
        <taxon>Eurotiomycetes</taxon>
        <taxon>Eurotiomycetidae</taxon>
        <taxon>Eurotiales</taxon>
        <taxon>Aspergillaceae</taxon>
        <taxon>Penicillium</taxon>
    </lineage>
</organism>
<comment type="caution">
    <text evidence="2">The sequence shown here is derived from an EMBL/GenBank/DDBJ whole genome shotgun (WGS) entry which is preliminary data.</text>
</comment>
<dbReference type="Pfam" id="PF07985">
    <property type="entry name" value="SRR1"/>
    <property type="match status" value="1"/>
</dbReference>
<gene>
    <name evidence="2" type="ORF">N7476_004997</name>
</gene>
<sequence>MMAELPKISEKDRQGIEVRTEMMKRRNVPFTSTISVYYDYGPLGEGKMPTTTATINFWPPKEEDSQQQRNMETKLDAAKAEWKSTAGYKNLRTLLAELSENVEVSKIVGLGLGSLNSLSFASEEIQYRNSARSYTQLAIVLVMQEELKYKPKLILQDPAYGDNDIDFVTKSGPPGGVQVTNDPDGFNLIDDKTIFFNIGGYSEFWYRVQNGLLPTVIITDHLEIRVGDKPMLKPQEDLLKKYKAREIAPKGAKGLGVNRATKFWTLCG</sequence>
<dbReference type="PANTHER" id="PTHR42080">
    <property type="entry name" value="SRR1 DOMAIN-CONTAINING PROTEIN"/>
    <property type="match status" value="1"/>
</dbReference>
<keyword evidence="3" id="KW-1185">Reference proteome</keyword>
<dbReference type="OrthoDB" id="5230585at2759"/>
<dbReference type="AlphaFoldDB" id="A0A9W9PZ11"/>
<name>A0A9W9PZ11_9EURO</name>
<evidence type="ECO:0000313" key="2">
    <source>
        <dbReference type="EMBL" id="KAJ5318577.1"/>
    </source>
</evidence>
<accession>A0A9W9PZ11</accession>
<protein>
    <recommendedName>
        <fullName evidence="1">SRR1-like domain-containing protein</fullName>
    </recommendedName>
</protein>
<dbReference type="EMBL" id="JAPZBO010000004">
    <property type="protein sequence ID" value="KAJ5318577.1"/>
    <property type="molecule type" value="Genomic_DNA"/>
</dbReference>
<proteinExistence type="predicted"/>
<reference evidence="2" key="2">
    <citation type="journal article" date="2023" name="IMA Fungus">
        <title>Comparative genomic study of the Penicillium genus elucidates a diverse pangenome and 15 lateral gene transfer events.</title>
        <authorList>
            <person name="Petersen C."/>
            <person name="Sorensen T."/>
            <person name="Nielsen M.R."/>
            <person name="Sondergaard T.E."/>
            <person name="Sorensen J.L."/>
            <person name="Fitzpatrick D.A."/>
            <person name="Frisvad J.C."/>
            <person name="Nielsen K.L."/>
        </authorList>
    </citation>
    <scope>NUCLEOTIDE SEQUENCE</scope>
    <source>
        <strain evidence="2">IBT 21472</strain>
    </source>
</reference>